<dbReference type="Pfam" id="PF00144">
    <property type="entry name" value="Beta-lactamase"/>
    <property type="match status" value="1"/>
</dbReference>
<dbReference type="EnsemblProtists" id="EOD15033">
    <property type="protein sequence ID" value="EOD15033"/>
    <property type="gene ID" value="EMIHUDRAFT_124350"/>
</dbReference>
<dbReference type="RefSeq" id="XP_005767462.1">
    <property type="nucleotide sequence ID" value="XM_005767405.1"/>
</dbReference>
<dbReference type="SUPFAM" id="SSF56601">
    <property type="entry name" value="beta-lactamase/transpeptidase-like"/>
    <property type="match status" value="1"/>
</dbReference>
<dbReference type="InterPro" id="IPR001466">
    <property type="entry name" value="Beta-lactam-related"/>
</dbReference>
<dbReference type="Proteomes" id="UP000013827">
    <property type="component" value="Unassembled WGS sequence"/>
</dbReference>
<accession>A0A0D3IUU8</accession>
<feature type="domain" description="Beta-lactamase-related" evidence="1">
    <location>
        <begin position="56"/>
        <end position="164"/>
    </location>
</feature>
<name>A0A0D3IUU8_EMIH1</name>
<evidence type="ECO:0000313" key="3">
    <source>
        <dbReference type="Proteomes" id="UP000013827"/>
    </source>
</evidence>
<reference evidence="2" key="2">
    <citation type="submission" date="2024-10" db="UniProtKB">
        <authorList>
            <consortium name="EnsemblProtists"/>
        </authorList>
    </citation>
    <scope>IDENTIFICATION</scope>
</reference>
<dbReference type="HOGENOM" id="CLU_1582778_0_0_1"/>
<dbReference type="eggNOG" id="ENOG502SQYE">
    <property type="taxonomic scope" value="Eukaryota"/>
</dbReference>
<dbReference type="GeneID" id="17261183"/>
<proteinExistence type="predicted"/>
<keyword evidence="3" id="KW-1185">Reference proteome</keyword>
<protein>
    <recommendedName>
        <fullName evidence="1">Beta-lactamase-related domain-containing protein</fullName>
    </recommendedName>
</protein>
<evidence type="ECO:0000313" key="2">
    <source>
        <dbReference type="EnsemblProtists" id="EOD15033"/>
    </source>
</evidence>
<dbReference type="KEGG" id="ehx:EMIHUDRAFT_124350"/>
<reference evidence="3" key="1">
    <citation type="journal article" date="2013" name="Nature">
        <title>Pan genome of the phytoplankton Emiliania underpins its global distribution.</title>
        <authorList>
            <person name="Read B.A."/>
            <person name="Kegel J."/>
            <person name="Klute M.J."/>
            <person name="Kuo A."/>
            <person name="Lefebvre S.C."/>
            <person name="Maumus F."/>
            <person name="Mayer C."/>
            <person name="Miller J."/>
            <person name="Monier A."/>
            <person name="Salamov A."/>
            <person name="Young J."/>
            <person name="Aguilar M."/>
            <person name="Claverie J.M."/>
            <person name="Frickenhaus S."/>
            <person name="Gonzalez K."/>
            <person name="Herman E.K."/>
            <person name="Lin Y.C."/>
            <person name="Napier J."/>
            <person name="Ogata H."/>
            <person name="Sarno A.F."/>
            <person name="Shmutz J."/>
            <person name="Schroeder D."/>
            <person name="de Vargas C."/>
            <person name="Verret F."/>
            <person name="von Dassow P."/>
            <person name="Valentin K."/>
            <person name="Van de Peer Y."/>
            <person name="Wheeler G."/>
            <person name="Dacks J.B."/>
            <person name="Delwiche C.F."/>
            <person name="Dyhrman S.T."/>
            <person name="Glockner G."/>
            <person name="John U."/>
            <person name="Richards T."/>
            <person name="Worden A.Z."/>
            <person name="Zhang X."/>
            <person name="Grigoriev I.V."/>
            <person name="Allen A.E."/>
            <person name="Bidle K."/>
            <person name="Borodovsky M."/>
            <person name="Bowler C."/>
            <person name="Brownlee C."/>
            <person name="Cock J.M."/>
            <person name="Elias M."/>
            <person name="Gladyshev V.N."/>
            <person name="Groth M."/>
            <person name="Guda C."/>
            <person name="Hadaegh A."/>
            <person name="Iglesias-Rodriguez M.D."/>
            <person name="Jenkins J."/>
            <person name="Jones B.M."/>
            <person name="Lawson T."/>
            <person name="Leese F."/>
            <person name="Lindquist E."/>
            <person name="Lobanov A."/>
            <person name="Lomsadze A."/>
            <person name="Malik S.B."/>
            <person name="Marsh M.E."/>
            <person name="Mackinder L."/>
            <person name="Mock T."/>
            <person name="Mueller-Roeber B."/>
            <person name="Pagarete A."/>
            <person name="Parker M."/>
            <person name="Probert I."/>
            <person name="Quesneville H."/>
            <person name="Raines C."/>
            <person name="Rensing S.A."/>
            <person name="Riano-Pachon D.M."/>
            <person name="Richier S."/>
            <person name="Rokitta S."/>
            <person name="Shiraiwa Y."/>
            <person name="Soanes D.M."/>
            <person name="van der Giezen M."/>
            <person name="Wahlund T.M."/>
            <person name="Williams B."/>
            <person name="Wilson W."/>
            <person name="Wolfe G."/>
            <person name="Wurch L.L."/>
        </authorList>
    </citation>
    <scope>NUCLEOTIDE SEQUENCE</scope>
</reference>
<dbReference type="InterPro" id="IPR012338">
    <property type="entry name" value="Beta-lactam/transpept-like"/>
</dbReference>
<evidence type="ECO:0000259" key="1">
    <source>
        <dbReference type="Pfam" id="PF00144"/>
    </source>
</evidence>
<sequence>MLLAAHLAAQAHTHGGLGPGPGPWAHEPAELHSLSSTALDEAAERLSRELPHRYCFLVAKDGAVVHESYSANSSETLYSMDSAMKLGTAALIGIAHADGMLDLDAPLAEYGLEPTADWGPYWPLVTTRHLLSMVSGLGQKPPGTAFAYDSGSHLQELIWLLEHVTREAS</sequence>
<dbReference type="AlphaFoldDB" id="A0A0D3IUU8"/>
<dbReference type="Gene3D" id="3.40.710.10">
    <property type="entry name" value="DD-peptidase/beta-lactamase superfamily"/>
    <property type="match status" value="1"/>
</dbReference>
<organism evidence="2 3">
    <name type="scientific">Emiliania huxleyi (strain CCMP1516)</name>
    <dbReference type="NCBI Taxonomy" id="280463"/>
    <lineage>
        <taxon>Eukaryota</taxon>
        <taxon>Haptista</taxon>
        <taxon>Haptophyta</taxon>
        <taxon>Prymnesiophyceae</taxon>
        <taxon>Isochrysidales</taxon>
        <taxon>Noelaerhabdaceae</taxon>
        <taxon>Emiliania</taxon>
    </lineage>
</organism>